<comment type="similarity">
    <text evidence="2">Belongs to the gluconeogenesis factor family.</text>
</comment>
<reference evidence="4" key="1">
    <citation type="submission" date="2017-09" db="EMBL/GenBank/DDBJ databases">
        <title>Depth-based differentiation of microbial function through sediment-hosted aquifers and enrichment of novel symbionts in the deep terrestrial subsurface.</title>
        <authorList>
            <person name="Probst A.J."/>
            <person name="Ladd B."/>
            <person name="Jarett J.K."/>
            <person name="Geller-Mcgrath D.E."/>
            <person name="Sieber C.M.K."/>
            <person name="Emerson J.B."/>
            <person name="Anantharaman K."/>
            <person name="Thomas B.C."/>
            <person name="Malmstrom R."/>
            <person name="Stieglmeier M."/>
            <person name="Klingl A."/>
            <person name="Woyke T."/>
            <person name="Ryan C.M."/>
            <person name="Banfield J.F."/>
        </authorList>
    </citation>
    <scope>NUCLEOTIDE SEQUENCE [LARGE SCALE GENOMIC DNA]</scope>
</reference>
<dbReference type="InterPro" id="IPR010119">
    <property type="entry name" value="Gluconeogen_factor"/>
</dbReference>
<protein>
    <recommendedName>
        <fullName evidence="2">Putative gluconeogenesis factor</fullName>
    </recommendedName>
</protein>
<dbReference type="InterPro" id="IPR002882">
    <property type="entry name" value="CofD"/>
</dbReference>
<dbReference type="GO" id="GO:0008360">
    <property type="term" value="P:regulation of cell shape"/>
    <property type="evidence" value="ECO:0007669"/>
    <property type="project" value="UniProtKB-UniRule"/>
</dbReference>
<dbReference type="Pfam" id="PF01933">
    <property type="entry name" value="CofD"/>
    <property type="match status" value="1"/>
</dbReference>
<name>A0A2H0UPL2_9BACT</name>
<proteinExistence type="inferred from homology"/>
<evidence type="ECO:0000313" key="4">
    <source>
        <dbReference type="Proteomes" id="UP000229615"/>
    </source>
</evidence>
<gene>
    <name evidence="3" type="ORF">COU09_02995</name>
</gene>
<dbReference type="AlphaFoldDB" id="A0A2H0UPL2"/>
<dbReference type="CDD" id="cd07187">
    <property type="entry name" value="YvcK_like"/>
    <property type="match status" value="1"/>
</dbReference>
<dbReference type="GO" id="GO:0043743">
    <property type="term" value="F:LPPG:FO 2-phospho-L-lactate transferase activity"/>
    <property type="evidence" value="ECO:0007669"/>
    <property type="project" value="InterPro"/>
</dbReference>
<comment type="subcellular location">
    <subcellularLocation>
        <location evidence="2">Cytoplasm</location>
    </subcellularLocation>
</comment>
<dbReference type="SUPFAM" id="SSF142338">
    <property type="entry name" value="CofD-like"/>
    <property type="match status" value="1"/>
</dbReference>
<dbReference type="NCBIfam" id="TIGR01826">
    <property type="entry name" value="CofD_related"/>
    <property type="match status" value="1"/>
</dbReference>
<dbReference type="EMBL" id="PFBB01000034">
    <property type="protein sequence ID" value="PIR88308.1"/>
    <property type="molecule type" value="Genomic_DNA"/>
</dbReference>
<dbReference type="InterPro" id="IPR038136">
    <property type="entry name" value="CofD-like_dom_sf"/>
</dbReference>
<dbReference type="GO" id="GO:0005737">
    <property type="term" value="C:cytoplasm"/>
    <property type="evidence" value="ECO:0007669"/>
    <property type="project" value="UniProtKB-SubCell"/>
</dbReference>
<evidence type="ECO:0000256" key="2">
    <source>
        <dbReference type="HAMAP-Rule" id="MF_00973"/>
    </source>
</evidence>
<evidence type="ECO:0000313" key="3">
    <source>
        <dbReference type="EMBL" id="PIR88308.1"/>
    </source>
</evidence>
<dbReference type="Gene3D" id="3.40.50.10680">
    <property type="entry name" value="CofD-like domains"/>
    <property type="match status" value="1"/>
</dbReference>
<evidence type="ECO:0000256" key="1">
    <source>
        <dbReference type="ARBA" id="ARBA00022490"/>
    </source>
</evidence>
<dbReference type="Proteomes" id="UP000229615">
    <property type="component" value="Unassembled WGS sequence"/>
</dbReference>
<dbReference type="HAMAP" id="MF_00973">
    <property type="entry name" value="Gluconeogen_factor"/>
    <property type="match status" value="1"/>
</dbReference>
<dbReference type="PANTHER" id="PTHR30135:SF3">
    <property type="entry name" value="GLUCONEOGENESIS FACTOR-RELATED"/>
    <property type="match status" value="1"/>
</dbReference>
<dbReference type="PANTHER" id="PTHR30135">
    <property type="entry name" value="UNCHARACTERIZED PROTEIN YVCK-RELATED"/>
    <property type="match status" value="1"/>
</dbReference>
<sequence>MNIFKNKKVVVLGGGTGSYMVLSHLKNHVDDISAIVNMVDDGGSTGILRDELGVLPPGDVRQCLVALSPETSQLRELFKYRFSEGGLRGHSFGNLFLTALEKLGNDFGAAVKTAGELLQIRGRVVPVTLDNVRLRLKTKNGGVIAGEGVIDKMVFAPKEKPSVFIEPKATINPEAKKAIKEADLIVIAPGSLHTSTLPALLVDGVVKAIKKSKAPVVYVVNMIATKGQTDGYNVHDFINEIEKHGKTNFIDTVVYNTIRPPKDILDLYASEDGHWIDINLNKLANSPYRIIGEAMLSESALKKGLIRHDGEIVARVITSLLRGDLRV</sequence>
<accession>A0A2H0UPL2</accession>
<comment type="caution">
    <text evidence="3">The sequence shown here is derived from an EMBL/GenBank/DDBJ whole genome shotgun (WGS) entry which is preliminary data.</text>
</comment>
<comment type="function">
    <text evidence="2">Required for morphogenesis under gluconeogenic growth conditions.</text>
</comment>
<organism evidence="3 4">
    <name type="scientific">Candidatus Harrisonbacteria bacterium CG10_big_fil_rev_8_21_14_0_10_44_23</name>
    <dbReference type="NCBI Taxonomy" id="1974585"/>
    <lineage>
        <taxon>Bacteria</taxon>
        <taxon>Candidatus Harrisoniibacteriota</taxon>
    </lineage>
</organism>
<keyword evidence="1 2" id="KW-0963">Cytoplasm</keyword>